<comment type="caution">
    <text evidence="2">The sequence shown here is derived from an EMBL/GenBank/DDBJ whole genome shotgun (WGS) entry which is preliminary data.</text>
</comment>
<name>A0AAI8YKC3_9PEZI</name>
<accession>A0AAI8YKC3</accession>
<organism evidence="2 3">
    <name type="scientific">Anthostomella pinea</name>
    <dbReference type="NCBI Taxonomy" id="933095"/>
    <lineage>
        <taxon>Eukaryota</taxon>
        <taxon>Fungi</taxon>
        <taxon>Dikarya</taxon>
        <taxon>Ascomycota</taxon>
        <taxon>Pezizomycotina</taxon>
        <taxon>Sordariomycetes</taxon>
        <taxon>Xylariomycetidae</taxon>
        <taxon>Xylariales</taxon>
        <taxon>Xylariaceae</taxon>
        <taxon>Anthostomella</taxon>
    </lineage>
</organism>
<evidence type="ECO:0000313" key="2">
    <source>
        <dbReference type="EMBL" id="CAJ2507788.1"/>
    </source>
</evidence>
<proteinExistence type="predicted"/>
<dbReference type="AlphaFoldDB" id="A0AAI8YKC3"/>
<evidence type="ECO:0000313" key="3">
    <source>
        <dbReference type="Proteomes" id="UP001295740"/>
    </source>
</evidence>
<reference evidence="2" key="1">
    <citation type="submission" date="2023-10" db="EMBL/GenBank/DDBJ databases">
        <authorList>
            <person name="Hackl T."/>
        </authorList>
    </citation>
    <scope>NUCLEOTIDE SEQUENCE</scope>
</reference>
<dbReference type="Proteomes" id="UP001295740">
    <property type="component" value="Unassembled WGS sequence"/>
</dbReference>
<dbReference type="EMBL" id="CAUWAG010000010">
    <property type="protein sequence ID" value="CAJ2507788.1"/>
    <property type="molecule type" value="Genomic_DNA"/>
</dbReference>
<feature type="region of interest" description="Disordered" evidence="1">
    <location>
        <begin position="65"/>
        <end position="89"/>
    </location>
</feature>
<protein>
    <submittedName>
        <fullName evidence="2">Uu.00g089740.m01.CDS01</fullName>
    </submittedName>
</protein>
<keyword evidence="3" id="KW-1185">Reference proteome</keyword>
<evidence type="ECO:0000256" key="1">
    <source>
        <dbReference type="SAM" id="MobiDB-lite"/>
    </source>
</evidence>
<sequence length="89" mass="9402">MRFNPLLAADLMYSYSRAGSLTATRRQRQSVIKHLGTQNVGAADGTVYPQKSSMFNIKSSFHSGIQGGGSACSKDRGGGAEWSSIATSS</sequence>
<gene>
    <name evidence="2" type="ORF">KHLLAP_LOCUS8256</name>
</gene>